<dbReference type="EC" id="5.1.3.3" evidence="4"/>
<evidence type="ECO:0000256" key="6">
    <source>
        <dbReference type="ARBA" id="ARBA00023277"/>
    </source>
</evidence>
<sequence>MDIIRKVFGYLPDGRAVDSFCLINDNRHSVTVLTLGGIIQSVQVPDCDGDLGEVILGCDCLSDYLSQHAYLGAIVGRYANRIAGGNLPIGRRSVQLDCNDGLHHLHGGKNGFSHRLWQPAFDVTENSVHLVLSLFSPDGDQHYPGTLQVKVTYQWNNDDELKLSYQAVTDQLTPVNLTNHSYFNLGHDNHCLNHQVQLFSDTWLPADKQGIPQGKMAEVCGTPMDLRQMTSIKEGLESLFGPIQKAGGFDHNWLIRGYDPQKKNHLLPVADVSESGSGRILQVYSTLPGVQFYTGNFLEGVSGRQGYNYPKHGGFCLETQFYPDSPHHPEFPSCWLKPGQIYDHKTCYRFGVKA</sequence>
<dbReference type="InterPro" id="IPR018052">
    <property type="entry name" value="Ald1_epimerase_CS"/>
</dbReference>
<comment type="similarity">
    <text evidence="3">Belongs to the aldose epimerase family.</text>
</comment>
<dbReference type="InterPro" id="IPR047215">
    <property type="entry name" value="Galactose_mutarotase-like"/>
</dbReference>
<evidence type="ECO:0000256" key="5">
    <source>
        <dbReference type="ARBA" id="ARBA00023235"/>
    </source>
</evidence>
<dbReference type="PANTHER" id="PTHR10091:SF0">
    <property type="entry name" value="GALACTOSE MUTAROTASE"/>
    <property type="match status" value="1"/>
</dbReference>
<dbReference type="NCBIfam" id="NF008277">
    <property type="entry name" value="PRK11055.1"/>
    <property type="match status" value="1"/>
</dbReference>
<dbReference type="Pfam" id="PF01263">
    <property type="entry name" value="Aldose_epim"/>
    <property type="match status" value="1"/>
</dbReference>
<protein>
    <recommendedName>
        <fullName evidence="4">aldose 1-epimerase</fullName>
        <ecNumber evidence="4">5.1.3.3</ecNumber>
    </recommendedName>
</protein>
<dbReference type="SUPFAM" id="SSF74650">
    <property type="entry name" value="Galactose mutarotase-like"/>
    <property type="match status" value="1"/>
</dbReference>
<comment type="caution">
    <text evidence="7">The sequence shown here is derived from an EMBL/GenBank/DDBJ whole genome shotgun (WGS) entry which is preliminary data.</text>
</comment>
<dbReference type="EMBL" id="NSIT01000003">
    <property type="protein sequence ID" value="PJE80897.1"/>
    <property type="molecule type" value="Genomic_DNA"/>
</dbReference>
<dbReference type="PIRSF" id="PIRSF005096">
    <property type="entry name" value="GALM"/>
    <property type="match status" value="1"/>
</dbReference>
<dbReference type="PANTHER" id="PTHR10091">
    <property type="entry name" value="ALDOSE-1-EPIMERASE"/>
    <property type="match status" value="1"/>
</dbReference>
<keyword evidence="6" id="KW-0119">Carbohydrate metabolism</keyword>
<dbReference type="InterPro" id="IPR011013">
    <property type="entry name" value="Gal_mutarotase_sf_dom"/>
</dbReference>
<dbReference type="AlphaFoldDB" id="A0A2H9TCH5"/>
<organism evidence="7">
    <name type="scientific">invertebrate metagenome</name>
    <dbReference type="NCBI Taxonomy" id="1711999"/>
    <lineage>
        <taxon>unclassified sequences</taxon>
        <taxon>metagenomes</taxon>
        <taxon>organismal metagenomes</taxon>
    </lineage>
</organism>
<comment type="catalytic activity">
    <reaction evidence="1">
        <text>alpha-D-glucose = beta-D-glucose</text>
        <dbReference type="Rhea" id="RHEA:10264"/>
        <dbReference type="ChEBI" id="CHEBI:15903"/>
        <dbReference type="ChEBI" id="CHEBI:17925"/>
        <dbReference type="EC" id="5.1.3.3"/>
    </reaction>
</comment>
<keyword evidence="5 7" id="KW-0413">Isomerase</keyword>
<dbReference type="PROSITE" id="PS00545">
    <property type="entry name" value="ALDOSE_1_EPIMERASE"/>
    <property type="match status" value="1"/>
</dbReference>
<reference evidence="7" key="1">
    <citation type="journal article" date="2017" name="Appl. Environ. Microbiol.">
        <title>Molecular characterization of an Endozoicomonas-like organism causing infection in king scallop Pecten maximus L.</title>
        <authorList>
            <person name="Cano I."/>
            <person name="van Aerle R."/>
            <person name="Ross S."/>
            <person name="Verner-Jeffreys D.W."/>
            <person name="Paley R.K."/>
            <person name="Rimmer G."/>
            <person name="Ryder D."/>
            <person name="Hooper P."/>
            <person name="Stone D."/>
            <person name="Feist S.W."/>
        </authorList>
    </citation>
    <scope>NUCLEOTIDE SEQUENCE</scope>
</reference>
<dbReference type="GO" id="GO:0006006">
    <property type="term" value="P:glucose metabolic process"/>
    <property type="evidence" value="ECO:0007669"/>
    <property type="project" value="TreeGrafter"/>
</dbReference>
<gene>
    <name evidence="7" type="primary">mro</name>
    <name evidence="7" type="ORF">CI610_00145</name>
</gene>
<comment type="pathway">
    <text evidence="2">Carbohydrate metabolism; hexose metabolism.</text>
</comment>
<evidence type="ECO:0000313" key="7">
    <source>
        <dbReference type="EMBL" id="PJE80897.1"/>
    </source>
</evidence>
<dbReference type="GO" id="GO:0033499">
    <property type="term" value="P:galactose catabolic process via UDP-galactose, Leloir pathway"/>
    <property type="evidence" value="ECO:0007669"/>
    <property type="project" value="TreeGrafter"/>
</dbReference>
<dbReference type="InterPro" id="IPR014718">
    <property type="entry name" value="GH-type_carb-bd"/>
</dbReference>
<dbReference type="GO" id="GO:0005737">
    <property type="term" value="C:cytoplasm"/>
    <property type="evidence" value="ECO:0007669"/>
    <property type="project" value="TreeGrafter"/>
</dbReference>
<accession>A0A2H9TCH5</accession>
<dbReference type="UniPathway" id="UPA00242"/>
<proteinExistence type="inferred from homology"/>
<dbReference type="CDD" id="cd09019">
    <property type="entry name" value="galactose_mutarotase_like"/>
    <property type="match status" value="1"/>
</dbReference>
<name>A0A2H9TCH5_9ZZZZ</name>
<evidence type="ECO:0000256" key="1">
    <source>
        <dbReference type="ARBA" id="ARBA00001614"/>
    </source>
</evidence>
<evidence type="ECO:0000256" key="3">
    <source>
        <dbReference type="ARBA" id="ARBA00006206"/>
    </source>
</evidence>
<dbReference type="InterPro" id="IPR015443">
    <property type="entry name" value="Aldose_1-epimerase"/>
</dbReference>
<dbReference type="InterPro" id="IPR008183">
    <property type="entry name" value="Aldose_1/G6P_1-epimerase"/>
</dbReference>
<evidence type="ECO:0000256" key="2">
    <source>
        <dbReference type="ARBA" id="ARBA00005028"/>
    </source>
</evidence>
<dbReference type="GO" id="GO:0030246">
    <property type="term" value="F:carbohydrate binding"/>
    <property type="evidence" value="ECO:0007669"/>
    <property type="project" value="InterPro"/>
</dbReference>
<dbReference type="GO" id="GO:0004034">
    <property type="term" value="F:aldose 1-epimerase activity"/>
    <property type="evidence" value="ECO:0007669"/>
    <property type="project" value="UniProtKB-EC"/>
</dbReference>
<dbReference type="Gene3D" id="2.70.98.10">
    <property type="match status" value="1"/>
</dbReference>
<evidence type="ECO:0000256" key="4">
    <source>
        <dbReference type="ARBA" id="ARBA00013185"/>
    </source>
</evidence>